<comment type="caution">
    <text evidence="2">The sequence shown here is derived from an EMBL/GenBank/DDBJ whole genome shotgun (WGS) entry which is preliminary data.</text>
</comment>
<keyword evidence="1" id="KW-0812">Transmembrane</keyword>
<feature type="transmembrane region" description="Helical" evidence="1">
    <location>
        <begin position="21"/>
        <end position="42"/>
    </location>
</feature>
<gene>
    <name evidence="2" type="ORF">CPELLU_LOCUS18073</name>
</gene>
<evidence type="ECO:0000256" key="1">
    <source>
        <dbReference type="SAM" id="Phobius"/>
    </source>
</evidence>
<dbReference type="AlphaFoldDB" id="A0A9N9K0K9"/>
<accession>A0A9N9K0K9</accession>
<keyword evidence="1" id="KW-1133">Transmembrane helix</keyword>
<organism evidence="2 3">
    <name type="scientific">Cetraspora pellucida</name>
    <dbReference type="NCBI Taxonomy" id="1433469"/>
    <lineage>
        <taxon>Eukaryota</taxon>
        <taxon>Fungi</taxon>
        <taxon>Fungi incertae sedis</taxon>
        <taxon>Mucoromycota</taxon>
        <taxon>Glomeromycotina</taxon>
        <taxon>Glomeromycetes</taxon>
        <taxon>Diversisporales</taxon>
        <taxon>Gigasporaceae</taxon>
        <taxon>Cetraspora</taxon>
    </lineage>
</organism>
<evidence type="ECO:0000313" key="3">
    <source>
        <dbReference type="Proteomes" id="UP000789759"/>
    </source>
</evidence>
<keyword evidence="1" id="KW-0472">Membrane</keyword>
<keyword evidence="3" id="KW-1185">Reference proteome</keyword>
<protein>
    <submittedName>
        <fullName evidence="2">9085_t:CDS:1</fullName>
    </submittedName>
</protein>
<reference evidence="2" key="1">
    <citation type="submission" date="2021-06" db="EMBL/GenBank/DDBJ databases">
        <authorList>
            <person name="Kallberg Y."/>
            <person name="Tangrot J."/>
            <person name="Rosling A."/>
        </authorList>
    </citation>
    <scope>NUCLEOTIDE SEQUENCE</scope>
    <source>
        <strain evidence="2">FL966</strain>
    </source>
</reference>
<dbReference type="EMBL" id="CAJVQA010034007">
    <property type="protein sequence ID" value="CAG8805181.1"/>
    <property type="molecule type" value="Genomic_DNA"/>
</dbReference>
<proteinExistence type="predicted"/>
<dbReference type="Proteomes" id="UP000789759">
    <property type="component" value="Unassembled WGS sequence"/>
</dbReference>
<name>A0A9N9K0K9_9GLOM</name>
<evidence type="ECO:0000313" key="2">
    <source>
        <dbReference type="EMBL" id="CAG8805181.1"/>
    </source>
</evidence>
<dbReference type="OrthoDB" id="2443976at2759"/>
<sequence>MALRKIFRKDRRSEPMSVFSLRIIVTTLFVVILVGYSISLILDIYNDQPAIQSSFIEASSFPVPDNSTRQDNKACVQYIGQPVLSTTSKYDGYFKTDGDLFFSTSSNEGLKNMGITIYIDDVTYNASDPLMSIDIHTIDSELYNIYGLKLFESQNSLFLDSLSYNIQITRNIKNLMSRSWKNYFGFAPEHERIPYVTSIIDSSIISNTTELRTLFSTINIEPQSFI</sequence>
<feature type="non-terminal residue" evidence="2">
    <location>
        <position position="226"/>
    </location>
</feature>